<keyword evidence="5 6" id="KW-0472">Membrane</keyword>
<feature type="transmembrane region" description="Helical" evidence="6">
    <location>
        <begin position="58"/>
        <end position="78"/>
    </location>
</feature>
<comment type="subcellular location">
    <subcellularLocation>
        <location evidence="1">Cell membrane</location>
        <topology evidence="1">Multi-pass membrane protein</topology>
    </subcellularLocation>
</comment>
<evidence type="ECO:0000313" key="9">
    <source>
        <dbReference type="Proteomes" id="UP000425916"/>
    </source>
</evidence>
<evidence type="ECO:0000256" key="3">
    <source>
        <dbReference type="ARBA" id="ARBA00022692"/>
    </source>
</evidence>
<keyword evidence="4 6" id="KW-1133">Transmembrane helix</keyword>
<dbReference type="GO" id="GO:0005886">
    <property type="term" value="C:plasma membrane"/>
    <property type="evidence" value="ECO:0007669"/>
    <property type="project" value="UniProtKB-SubCell"/>
</dbReference>
<gene>
    <name evidence="8" type="ORF">MGLY_04610</name>
</gene>
<feature type="transmembrane region" description="Helical" evidence="6">
    <location>
        <begin position="115"/>
        <end position="136"/>
    </location>
</feature>
<dbReference type="RefSeq" id="WP_156271559.1">
    <property type="nucleotide sequence ID" value="NZ_CP046244.1"/>
</dbReference>
<accession>A0A6I5ZMR9</accession>
<name>A0A6I5ZMR9_9FIRM</name>
<dbReference type="Gene3D" id="1.20.1250.20">
    <property type="entry name" value="MFS general substrate transporter like domains"/>
    <property type="match status" value="2"/>
</dbReference>
<feature type="domain" description="Major facilitator superfamily (MFS) profile" evidence="7">
    <location>
        <begin position="25"/>
        <end position="366"/>
    </location>
</feature>
<evidence type="ECO:0000259" key="7">
    <source>
        <dbReference type="PROSITE" id="PS50850"/>
    </source>
</evidence>
<sequence>MALENRPSEATRVDEMPITWYSWVIIALCMLSYAVSFVDRNVWPTAIPVAAPAMNLSMTAAGGLMTAFYIGYVISNFVSGWFVDRFGPRLTLGLSSIISGLFTLLLPFGNSYATLFILRMIAGAGSGALFSAGVKFQLGWFPKSARATAMGIMMTGPTLGAAIASGALAPVIRTSWKMGFIYAGIMTLAVAIVVLLFAKERGIAKASPKGAIGAGSGDATKPVTMQSFLSLVLKRSFLLGCIACFLSIGANQGYTTWIIAYFTKVRGFSLVVAASIFAASSMVGLFGPTLAGFLCDLLKRRKAVCIMGSACVAIITVALALTTNTGLLWGIMLAKGLIAPFLGIPLNTLQAESVAGPQAGSAMGFS</sequence>
<dbReference type="InterPro" id="IPR011701">
    <property type="entry name" value="MFS"/>
</dbReference>
<proteinExistence type="predicted"/>
<dbReference type="AlphaFoldDB" id="A0A6I5ZMR9"/>
<organism evidence="8 9">
    <name type="scientific">Neomoorella glycerini</name>
    <dbReference type="NCBI Taxonomy" id="55779"/>
    <lineage>
        <taxon>Bacteria</taxon>
        <taxon>Bacillati</taxon>
        <taxon>Bacillota</taxon>
        <taxon>Clostridia</taxon>
        <taxon>Neomoorellales</taxon>
        <taxon>Neomoorellaceae</taxon>
        <taxon>Neomoorella</taxon>
    </lineage>
</organism>
<feature type="transmembrane region" description="Helical" evidence="6">
    <location>
        <begin position="90"/>
        <end position="109"/>
    </location>
</feature>
<dbReference type="InterPro" id="IPR020846">
    <property type="entry name" value="MFS_dom"/>
</dbReference>
<feature type="transmembrane region" description="Helical" evidence="6">
    <location>
        <begin position="237"/>
        <end position="262"/>
    </location>
</feature>
<evidence type="ECO:0000256" key="1">
    <source>
        <dbReference type="ARBA" id="ARBA00004651"/>
    </source>
</evidence>
<keyword evidence="3 6" id="KW-0812">Transmembrane</keyword>
<dbReference type="GO" id="GO:0061513">
    <property type="term" value="F:glucose 6-phosphate:phosphate antiporter activity"/>
    <property type="evidence" value="ECO:0007669"/>
    <property type="project" value="TreeGrafter"/>
</dbReference>
<evidence type="ECO:0000256" key="5">
    <source>
        <dbReference type="ARBA" id="ARBA00023136"/>
    </source>
</evidence>
<dbReference type="PANTHER" id="PTHR43826:SF3">
    <property type="entry name" value="GLUCOSE-6-PHOSPHATE EXCHANGER SLC37A4"/>
    <property type="match status" value="1"/>
</dbReference>
<evidence type="ECO:0000256" key="6">
    <source>
        <dbReference type="SAM" id="Phobius"/>
    </source>
</evidence>
<dbReference type="Pfam" id="PF07690">
    <property type="entry name" value="MFS_1"/>
    <property type="match status" value="1"/>
</dbReference>
<evidence type="ECO:0000256" key="4">
    <source>
        <dbReference type="ARBA" id="ARBA00022989"/>
    </source>
</evidence>
<reference evidence="8 9" key="1">
    <citation type="submission" date="2019-11" db="EMBL/GenBank/DDBJ databases">
        <title>Genome sequence of Moorella glycerini DSM11254.</title>
        <authorList>
            <person name="Poehlein A."/>
            <person name="Boeer T."/>
            <person name="Daniel R."/>
        </authorList>
    </citation>
    <scope>NUCLEOTIDE SEQUENCE [LARGE SCALE GENOMIC DNA]</scope>
    <source>
        <strain evidence="8 9">DSM 11254</strain>
    </source>
</reference>
<dbReference type="PANTHER" id="PTHR43826">
    <property type="entry name" value="GLUCOSE-6-PHOSPHATE EXCHANGER SLC37A4"/>
    <property type="match status" value="1"/>
</dbReference>
<dbReference type="InterPro" id="IPR000849">
    <property type="entry name" value="Sugar_P_transporter"/>
</dbReference>
<protein>
    <submittedName>
        <fullName evidence="8">Major Facilitator Superfamily protein</fullName>
    </submittedName>
</protein>
<dbReference type="InterPro" id="IPR036259">
    <property type="entry name" value="MFS_trans_sf"/>
</dbReference>
<keyword evidence="9" id="KW-1185">Reference proteome</keyword>
<evidence type="ECO:0000256" key="2">
    <source>
        <dbReference type="ARBA" id="ARBA00022448"/>
    </source>
</evidence>
<dbReference type="Proteomes" id="UP000425916">
    <property type="component" value="Chromosome"/>
</dbReference>
<dbReference type="GO" id="GO:0035435">
    <property type="term" value="P:phosphate ion transmembrane transport"/>
    <property type="evidence" value="ECO:0007669"/>
    <property type="project" value="TreeGrafter"/>
</dbReference>
<dbReference type="PROSITE" id="PS50850">
    <property type="entry name" value="MFS"/>
    <property type="match status" value="1"/>
</dbReference>
<feature type="transmembrane region" description="Helical" evidence="6">
    <location>
        <begin position="20"/>
        <end position="38"/>
    </location>
</feature>
<dbReference type="InterPro" id="IPR051337">
    <property type="entry name" value="OPA_Antiporter"/>
</dbReference>
<feature type="transmembrane region" description="Helical" evidence="6">
    <location>
        <begin position="148"/>
        <end position="172"/>
    </location>
</feature>
<evidence type="ECO:0000313" key="8">
    <source>
        <dbReference type="EMBL" id="QGP91136.1"/>
    </source>
</evidence>
<dbReference type="EMBL" id="CP046244">
    <property type="protein sequence ID" value="QGP91136.1"/>
    <property type="molecule type" value="Genomic_DNA"/>
</dbReference>
<feature type="transmembrane region" description="Helical" evidence="6">
    <location>
        <begin position="178"/>
        <end position="198"/>
    </location>
</feature>
<dbReference type="OrthoDB" id="1729489at2"/>
<dbReference type="PIRSF" id="PIRSF002808">
    <property type="entry name" value="Hexose_phosphate_transp"/>
    <property type="match status" value="1"/>
</dbReference>
<keyword evidence="2" id="KW-0813">Transport</keyword>
<feature type="transmembrane region" description="Helical" evidence="6">
    <location>
        <begin position="268"/>
        <end position="291"/>
    </location>
</feature>
<dbReference type="SUPFAM" id="SSF103473">
    <property type="entry name" value="MFS general substrate transporter"/>
    <property type="match status" value="1"/>
</dbReference>